<proteinExistence type="predicted"/>
<comment type="caution">
    <text evidence="1">The sequence shown here is derived from an EMBL/GenBank/DDBJ whole genome shotgun (WGS) entry which is preliminary data.</text>
</comment>
<reference evidence="1 2" key="1">
    <citation type="submission" date="2024-02" db="EMBL/GenBank/DDBJ databases">
        <title>A draft genome for the cacao thread blight pathogen Marasmius crinis-equi.</title>
        <authorList>
            <person name="Cohen S.P."/>
            <person name="Baruah I.K."/>
            <person name="Amoako-Attah I."/>
            <person name="Bukari Y."/>
            <person name="Meinhardt L.W."/>
            <person name="Bailey B.A."/>
        </authorList>
    </citation>
    <scope>NUCLEOTIDE SEQUENCE [LARGE SCALE GENOMIC DNA]</scope>
    <source>
        <strain evidence="1 2">GH-76</strain>
    </source>
</reference>
<sequence length="131" mass="14305">MLVFLGGEPFIPLIVLAGSEHDLGFFAGPLSEMAHNINGSVNPEYLLGLSEDDVDFTAGCSDLDFPSLGLDGSGQEYLDSGEGQEKWNSVGRYYGFSFREMLDYFVAKFEEATRGIRDVGDTVDAMSRMAI</sequence>
<gene>
    <name evidence="1" type="ORF">V5O48_014440</name>
</gene>
<name>A0ABR3EXA1_9AGAR</name>
<protein>
    <submittedName>
        <fullName evidence="1">Uncharacterized protein</fullName>
    </submittedName>
</protein>
<organism evidence="1 2">
    <name type="scientific">Marasmius crinis-equi</name>
    <dbReference type="NCBI Taxonomy" id="585013"/>
    <lineage>
        <taxon>Eukaryota</taxon>
        <taxon>Fungi</taxon>
        <taxon>Dikarya</taxon>
        <taxon>Basidiomycota</taxon>
        <taxon>Agaricomycotina</taxon>
        <taxon>Agaricomycetes</taxon>
        <taxon>Agaricomycetidae</taxon>
        <taxon>Agaricales</taxon>
        <taxon>Marasmiineae</taxon>
        <taxon>Marasmiaceae</taxon>
        <taxon>Marasmius</taxon>
    </lineage>
</organism>
<evidence type="ECO:0000313" key="2">
    <source>
        <dbReference type="Proteomes" id="UP001465976"/>
    </source>
</evidence>
<evidence type="ECO:0000313" key="1">
    <source>
        <dbReference type="EMBL" id="KAL0567554.1"/>
    </source>
</evidence>
<accession>A0ABR3EXA1</accession>
<keyword evidence="2" id="KW-1185">Reference proteome</keyword>
<dbReference type="Proteomes" id="UP001465976">
    <property type="component" value="Unassembled WGS sequence"/>
</dbReference>
<dbReference type="EMBL" id="JBAHYK010001558">
    <property type="protein sequence ID" value="KAL0567554.1"/>
    <property type="molecule type" value="Genomic_DNA"/>
</dbReference>